<evidence type="ECO:0000256" key="4">
    <source>
        <dbReference type="RuleBase" id="RU000499"/>
    </source>
</evidence>
<evidence type="ECO:0000256" key="1">
    <source>
        <dbReference type="ARBA" id="ARBA00006926"/>
    </source>
</evidence>
<dbReference type="PROSITE" id="PS51355">
    <property type="entry name" value="GLUTATHIONE_PEROXID_3"/>
    <property type="match status" value="1"/>
</dbReference>
<sequence length="206" mass="22775">MKKQVSLALAAAGLIVISSGFMFKDVVKGIFSDKSEVAAAPATHAAPTKSLYDFTVTSLDGKPVALSSYKGKKVVILNTASKCGFTPQYADWEKFYENHKDKIVVLGFPSGNFAGQELGTNEEIASFCKKNYGVSFPMFEKVDVVKNEGQAPLYKWLTTKEMNGWNDKVPTWNFCKYVVNEKGELTHFFASKVKPEDDEFKKAVGL</sequence>
<name>A0A2T0RSR4_9BACT</name>
<dbReference type="PANTHER" id="PTHR11592:SF78">
    <property type="entry name" value="GLUTATHIONE PEROXIDASE"/>
    <property type="match status" value="1"/>
</dbReference>
<dbReference type="InterPro" id="IPR000889">
    <property type="entry name" value="Glutathione_peroxidase"/>
</dbReference>
<comment type="caution">
    <text evidence="5">The sequence shown here is derived from an EMBL/GenBank/DDBJ whole genome shotgun (WGS) entry which is preliminary data.</text>
</comment>
<gene>
    <name evidence="5" type="ORF">CLV58_14032</name>
</gene>
<dbReference type="InterPro" id="IPR029759">
    <property type="entry name" value="GPX_AS"/>
</dbReference>
<dbReference type="PANTHER" id="PTHR11592">
    <property type="entry name" value="GLUTATHIONE PEROXIDASE"/>
    <property type="match status" value="1"/>
</dbReference>
<organism evidence="5 6">
    <name type="scientific">Spirosoma oryzae</name>
    <dbReference type="NCBI Taxonomy" id="1469603"/>
    <lineage>
        <taxon>Bacteria</taxon>
        <taxon>Pseudomonadati</taxon>
        <taxon>Bacteroidota</taxon>
        <taxon>Cytophagia</taxon>
        <taxon>Cytophagales</taxon>
        <taxon>Cytophagaceae</taxon>
        <taxon>Spirosoma</taxon>
    </lineage>
</organism>
<comment type="similarity">
    <text evidence="1 4">Belongs to the glutathione peroxidase family.</text>
</comment>
<dbReference type="RefSeq" id="WP_106140791.1">
    <property type="nucleotide sequence ID" value="NZ_PVTE01000040.1"/>
</dbReference>
<dbReference type="SUPFAM" id="SSF52833">
    <property type="entry name" value="Thioredoxin-like"/>
    <property type="match status" value="1"/>
</dbReference>
<evidence type="ECO:0000256" key="3">
    <source>
        <dbReference type="ARBA" id="ARBA00023002"/>
    </source>
</evidence>
<dbReference type="CDD" id="cd00340">
    <property type="entry name" value="GSH_Peroxidase"/>
    <property type="match status" value="1"/>
</dbReference>
<evidence type="ECO:0000256" key="2">
    <source>
        <dbReference type="ARBA" id="ARBA00022559"/>
    </source>
</evidence>
<accession>A0A2T0RSR4</accession>
<evidence type="ECO:0000313" key="5">
    <source>
        <dbReference type="EMBL" id="PRY24133.1"/>
    </source>
</evidence>
<dbReference type="Pfam" id="PF00255">
    <property type="entry name" value="GSHPx"/>
    <property type="match status" value="1"/>
</dbReference>
<proteinExistence type="inferred from homology"/>
<reference evidence="5 6" key="1">
    <citation type="submission" date="2018-03" db="EMBL/GenBank/DDBJ databases">
        <title>Genomic Encyclopedia of Archaeal and Bacterial Type Strains, Phase II (KMG-II): from individual species to whole genera.</title>
        <authorList>
            <person name="Goeker M."/>
        </authorList>
    </citation>
    <scope>NUCLEOTIDE SEQUENCE [LARGE SCALE GENOMIC DNA]</scope>
    <source>
        <strain evidence="5 6">DSM 28354</strain>
    </source>
</reference>
<dbReference type="PROSITE" id="PS00460">
    <property type="entry name" value="GLUTATHIONE_PEROXID_1"/>
    <property type="match status" value="1"/>
</dbReference>
<dbReference type="Proteomes" id="UP000238375">
    <property type="component" value="Unassembled WGS sequence"/>
</dbReference>
<evidence type="ECO:0000313" key="6">
    <source>
        <dbReference type="Proteomes" id="UP000238375"/>
    </source>
</evidence>
<protein>
    <recommendedName>
        <fullName evidence="4">Glutathione peroxidase</fullName>
    </recommendedName>
</protein>
<dbReference type="Gene3D" id="3.40.30.10">
    <property type="entry name" value="Glutaredoxin"/>
    <property type="match status" value="1"/>
</dbReference>
<dbReference type="PRINTS" id="PR01011">
    <property type="entry name" value="GLUTPROXDASE"/>
</dbReference>
<dbReference type="OrthoDB" id="9789406at2"/>
<dbReference type="EMBL" id="PVTE01000040">
    <property type="protein sequence ID" value="PRY24133.1"/>
    <property type="molecule type" value="Genomic_DNA"/>
</dbReference>
<keyword evidence="2 4" id="KW-0575">Peroxidase</keyword>
<keyword evidence="6" id="KW-1185">Reference proteome</keyword>
<keyword evidence="3 4" id="KW-0560">Oxidoreductase</keyword>
<dbReference type="AlphaFoldDB" id="A0A2T0RSR4"/>
<dbReference type="GO" id="GO:0006979">
    <property type="term" value="P:response to oxidative stress"/>
    <property type="evidence" value="ECO:0007669"/>
    <property type="project" value="InterPro"/>
</dbReference>
<dbReference type="GO" id="GO:0004601">
    <property type="term" value="F:peroxidase activity"/>
    <property type="evidence" value="ECO:0007669"/>
    <property type="project" value="UniProtKB-KW"/>
</dbReference>
<dbReference type="InterPro" id="IPR036249">
    <property type="entry name" value="Thioredoxin-like_sf"/>
</dbReference>